<evidence type="ECO:0000256" key="2">
    <source>
        <dbReference type="ARBA" id="ARBA00022475"/>
    </source>
</evidence>
<keyword evidence="4 6" id="KW-1133">Transmembrane helix</keyword>
<evidence type="ECO:0000313" key="7">
    <source>
        <dbReference type="EMBL" id="RZU60882.1"/>
    </source>
</evidence>
<keyword evidence="3 6" id="KW-0812">Transmembrane</keyword>
<dbReference type="PANTHER" id="PTHR32196">
    <property type="entry name" value="ABC TRANSPORTER PERMEASE PROTEIN YPHD-RELATED-RELATED"/>
    <property type="match status" value="1"/>
</dbReference>
<feature type="transmembrane region" description="Helical" evidence="6">
    <location>
        <begin position="172"/>
        <end position="195"/>
    </location>
</feature>
<dbReference type="GO" id="GO:0005886">
    <property type="term" value="C:plasma membrane"/>
    <property type="evidence" value="ECO:0007669"/>
    <property type="project" value="UniProtKB-SubCell"/>
</dbReference>
<feature type="transmembrane region" description="Helical" evidence="6">
    <location>
        <begin position="252"/>
        <end position="274"/>
    </location>
</feature>
<comment type="subcellular location">
    <subcellularLocation>
        <location evidence="1">Cell membrane</location>
        <topology evidence="1">Multi-pass membrane protein</topology>
    </subcellularLocation>
</comment>
<name>A0A4Q8A9X2_9MICC</name>
<organism evidence="7 8">
    <name type="scientific">Zhihengliuella halotolerans</name>
    <dbReference type="NCBI Taxonomy" id="370736"/>
    <lineage>
        <taxon>Bacteria</taxon>
        <taxon>Bacillati</taxon>
        <taxon>Actinomycetota</taxon>
        <taxon>Actinomycetes</taxon>
        <taxon>Micrococcales</taxon>
        <taxon>Micrococcaceae</taxon>
        <taxon>Zhihengliuella</taxon>
    </lineage>
</organism>
<evidence type="ECO:0000256" key="3">
    <source>
        <dbReference type="ARBA" id="ARBA00022692"/>
    </source>
</evidence>
<dbReference type="GO" id="GO:0022857">
    <property type="term" value="F:transmembrane transporter activity"/>
    <property type="evidence" value="ECO:0007669"/>
    <property type="project" value="InterPro"/>
</dbReference>
<feature type="transmembrane region" description="Helical" evidence="6">
    <location>
        <begin position="226"/>
        <end position="246"/>
    </location>
</feature>
<dbReference type="Proteomes" id="UP000292685">
    <property type="component" value="Unassembled WGS sequence"/>
</dbReference>
<dbReference type="RefSeq" id="WP_130449019.1">
    <property type="nucleotide sequence ID" value="NZ_SHLA01000001.1"/>
</dbReference>
<evidence type="ECO:0000313" key="8">
    <source>
        <dbReference type="Proteomes" id="UP000292685"/>
    </source>
</evidence>
<feature type="transmembrane region" description="Helical" evidence="6">
    <location>
        <begin position="81"/>
        <end position="101"/>
    </location>
</feature>
<dbReference type="AlphaFoldDB" id="A0A4Q8A9X2"/>
<dbReference type="EMBL" id="SHLA01000001">
    <property type="protein sequence ID" value="RZU60882.1"/>
    <property type="molecule type" value="Genomic_DNA"/>
</dbReference>
<evidence type="ECO:0000256" key="1">
    <source>
        <dbReference type="ARBA" id="ARBA00004651"/>
    </source>
</evidence>
<proteinExistence type="predicted"/>
<dbReference type="OrthoDB" id="9808136at2"/>
<dbReference type="NCBIfam" id="NF008630">
    <property type="entry name" value="PRK11618.1"/>
    <property type="match status" value="1"/>
</dbReference>
<feature type="transmembrane region" description="Helical" evidence="6">
    <location>
        <begin position="305"/>
        <end position="326"/>
    </location>
</feature>
<gene>
    <name evidence="7" type="ORF">EV380_0433</name>
</gene>
<dbReference type="PANTHER" id="PTHR32196:SF63">
    <property type="entry name" value="INNER MEMBRANE ABC TRANSPORTER PERMEASE PROTEIN YJFF"/>
    <property type="match status" value="1"/>
</dbReference>
<evidence type="ECO:0000256" key="4">
    <source>
        <dbReference type="ARBA" id="ARBA00022989"/>
    </source>
</evidence>
<dbReference type="Pfam" id="PF02653">
    <property type="entry name" value="BPD_transp_2"/>
    <property type="match status" value="1"/>
</dbReference>
<accession>A0A4Q8A9X2</accession>
<feature type="transmembrane region" description="Helical" evidence="6">
    <location>
        <begin position="21"/>
        <end position="43"/>
    </location>
</feature>
<reference evidence="7 8" key="1">
    <citation type="submission" date="2019-02" db="EMBL/GenBank/DDBJ databases">
        <title>Sequencing the genomes of 1000 actinobacteria strains.</title>
        <authorList>
            <person name="Klenk H.-P."/>
        </authorList>
    </citation>
    <scope>NUCLEOTIDE SEQUENCE [LARGE SCALE GENOMIC DNA]</scope>
    <source>
        <strain evidence="7 8">DSM 17364</strain>
    </source>
</reference>
<evidence type="ECO:0000256" key="6">
    <source>
        <dbReference type="SAM" id="Phobius"/>
    </source>
</evidence>
<sequence length="331" mass="34839">MSAVVRAERTPAARRLSPDRRYLPVIGTLVVFGLMLAIGGVRYDNFLSPGVMSNLFINNAHLIVLAVGMTFVILTGGIDLSVGAVLALSSVVTATLLQAGWSLGTVVPIAILAGSVMGLGMGIMIQYFDVQPFVATLAGMFLARGLCFLFAPESVPIRDESFVSLSSWSLSLGGWRVTGAVVIALAAVAAAWWILHRTRFGRTVYAVGGGEQSALLMGLRVERTKVLVYVISGTCAGLAGVLFAMFSRSGYALTGVAMELDAIAAVVIGGTLLIGGTGFVLGSIIGVMVLGLIQTIITFEGTLSSWWTKIVIGALLLVFVVLQRILTLRRT</sequence>
<evidence type="ECO:0000256" key="5">
    <source>
        <dbReference type="ARBA" id="ARBA00023136"/>
    </source>
</evidence>
<protein>
    <submittedName>
        <fullName evidence="7">Monosaccharide ABC transporter membrane protein (CUT2 family)</fullName>
    </submittedName>
</protein>
<feature type="transmembrane region" description="Helical" evidence="6">
    <location>
        <begin position="107"/>
        <end position="125"/>
    </location>
</feature>
<keyword evidence="5 6" id="KW-0472">Membrane</keyword>
<feature type="transmembrane region" description="Helical" evidence="6">
    <location>
        <begin position="55"/>
        <end position="74"/>
    </location>
</feature>
<comment type="caution">
    <text evidence="7">The sequence shown here is derived from an EMBL/GenBank/DDBJ whole genome shotgun (WGS) entry which is preliminary data.</text>
</comment>
<dbReference type="CDD" id="cd06579">
    <property type="entry name" value="TM_PBP1_transp_AraH_like"/>
    <property type="match status" value="1"/>
</dbReference>
<dbReference type="InterPro" id="IPR001851">
    <property type="entry name" value="ABC_transp_permease"/>
</dbReference>
<feature type="transmembrane region" description="Helical" evidence="6">
    <location>
        <begin position="132"/>
        <end position="152"/>
    </location>
</feature>
<keyword evidence="8" id="KW-1185">Reference proteome</keyword>
<keyword evidence="2" id="KW-1003">Cell membrane</keyword>